<dbReference type="Pfam" id="PF16036">
    <property type="entry name" value="Chalcone_3"/>
    <property type="match status" value="1"/>
</dbReference>
<dbReference type="InterPro" id="IPR036298">
    <property type="entry name" value="Chalcone_isomerase_sf"/>
</dbReference>
<evidence type="ECO:0000313" key="4">
    <source>
        <dbReference type="Proteomes" id="UP001529491"/>
    </source>
</evidence>
<evidence type="ECO:0000313" key="3">
    <source>
        <dbReference type="EMBL" id="WOT04010.1"/>
    </source>
</evidence>
<proteinExistence type="predicted"/>
<feature type="signal peptide" evidence="1">
    <location>
        <begin position="1"/>
        <end position="21"/>
    </location>
</feature>
<dbReference type="SUPFAM" id="SSF54626">
    <property type="entry name" value="Chalcone isomerase"/>
    <property type="match status" value="1"/>
</dbReference>
<keyword evidence="3" id="KW-0413">Isomerase</keyword>
<evidence type="ECO:0000259" key="2">
    <source>
        <dbReference type="Pfam" id="PF16036"/>
    </source>
</evidence>
<dbReference type="InterPro" id="IPR016088">
    <property type="entry name" value="Chalcone_isomerase_3-sand"/>
</dbReference>
<feature type="domain" description="Chalcone isomerase" evidence="2">
    <location>
        <begin position="21"/>
        <end position="186"/>
    </location>
</feature>
<keyword evidence="4" id="KW-1185">Reference proteome</keyword>
<reference evidence="3 4" key="1">
    <citation type="submission" date="2023-10" db="EMBL/GenBank/DDBJ databases">
        <title>Complete genome sequence of Shewanella sp. DAU334.</title>
        <authorList>
            <person name="Lee Y.-S."/>
            <person name="Jeong H.-R."/>
            <person name="Hwang E.-J."/>
            <person name="Choi Y.-L."/>
            <person name="Kim G.-D."/>
        </authorList>
    </citation>
    <scope>NUCLEOTIDE SEQUENCE [LARGE SCALE GENOMIC DNA]</scope>
    <source>
        <strain evidence="3 4">DAU334</strain>
    </source>
</reference>
<sequence>MKKQFIIASVMLSLMSTTAWAKTVADVDVPESITVNEQVMQLNGAGVRSKFFMDLYVGSLFTQSQVNEAPPVVEGSMASAIRLNITSGMINSEKLTNALNDGFDLATGGDPSAIAPSIENFVKFTFAEEIKEGDQFTLVSIPQEGVYSYKNGQQLSFTQDEAFRKALMLIWLGKKPTDKQLKKDMLKG</sequence>
<evidence type="ECO:0000256" key="1">
    <source>
        <dbReference type="SAM" id="SignalP"/>
    </source>
</evidence>
<name>A0ABZ0JUL7_9GAMM</name>
<feature type="chain" id="PRO_5045112521" evidence="1">
    <location>
        <begin position="22"/>
        <end position="188"/>
    </location>
</feature>
<keyword evidence="1" id="KW-0732">Signal</keyword>
<gene>
    <name evidence="3" type="ORF">RGE70_11765</name>
</gene>
<dbReference type="GO" id="GO:0016853">
    <property type="term" value="F:isomerase activity"/>
    <property type="evidence" value="ECO:0007669"/>
    <property type="project" value="UniProtKB-KW"/>
</dbReference>
<organism evidence="3 4">
    <name type="scientific">Shewanella youngdeokensis</name>
    <dbReference type="NCBI Taxonomy" id="2999068"/>
    <lineage>
        <taxon>Bacteria</taxon>
        <taxon>Pseudomonadati</taxon>
        <taxon>Pseudomonadota</taxon>
        <taxon>Gammaproteobacteria</taxon>
        <taxon>Alteromonadales</taxon>
        <taxon>Shewanellaceae</taxon>
        <taxon>Shewanella</taxon>
    </lineage>
</organism>
<dbReference type="Proteomes" id="UP001529491">
    <property type="component" value="Chromosome"/>
</dbReference>
<dbReference type="EMBL" id="CP136522">
    <property type="protein sequence ID" value="WOT04010.1"/>
    <property type="molecule type" value="Genomic_DNA"/>
</dbReference>
<protein>
    <submittedName>
        <fullName evidence="3">Chalcone isomerase family protein</fullName>
    </submittedName>
</protein>
<dbReference type="RefSeq" id="WP_310471639.1">
    <property type="nucleotide sequence ID" value="NZ_CP136522.1"/>
</dbReference>
<accession>A0ABZ0JUL7</accession>
<dbReference type="InterPro" id="IPR016087">
    <property type="entry name" value="Chalcone_isomerase"/>
</dbReference>
<dbReference type="Gene3D" id="3.50.70.10">
    <property type="match status" value="1"/>
</dbReference>